<comment type="subcellular location">
    <subcellularLocation>
        <location evidence="1">Membrane</location>
        <topology evidence="1">Multi-pass membrane protein</topology>
    </subcellularLocation>
</comment>
<evidence type="ECO:0000256" key="7">
    <source>
        <dbReference type="SAM" id="Phobius"/>
    </source>
</evidence>
<keyword evidence="5 7" id="KW-1133">Transmembrane helix</keyword>
<protein>
    <submittedName>
        <fullName evidence="8">Probable metal-nicotianamine transporter YSL7</fullName>
    </submittedName>
</protein>
<name>A0A8S0SBE2_OLEEU</name>
<gene>
    <name evidence="8" type="ORF">OLEA9_A109586</name>
</gene>
<evidence type="ECO:0000313" key="9">
    <source>
        <dbReference type="Proteomes" id="UP000594638"/>
    </source>
</evidence>
<evidence type="ECO:0000256" key="4">
    <source>
        <dbReference type="ARBA" id="ARBA00022692"/>
    </source>
</evidence>
<evidence type="ECO:0000256" key="2">
    <source>
        <dbReference type="ARBA" id="ARBA00010276"/>
    </source>
</evidence>
<keyword evidence="6 7" id="KW-0472">Membrane</keyword>
<evidence type="ECO:0000256" key="6">
    <source>
        <dbReference type="ARBA" id="ARBA00023136"/>
    </source>
</evidence>
<dbReference type="InterPro" id="IPR045035">
    <property type="entry name" value="YSL-like"/>
</dbReference>
<dbReference type="Pfam" id="PF03169">
    <property type="entry name" value="OPT"/>
    <property type="match status" value="1"/>
</dbReference>
<feature type="transmembrane region" description="Helical" evidence="7">
    <location>
        <begin position="6"/>
        <end position="25"/>
    </location>
</feature>
<dbReference type="InterPro" id="IPR004813">
    <property type="entry name" value="OPT"/>
</dbReference>
<proteinExistence type="inferred from homology"/>
<feature type="non-terminal residue" evidence="8">
    <location>
        <position position="1"/>
    </location>
</feature>
<dbReference type="PANTHER" id="PTHR31645">
    <property type="entry name" value="OLIGOPEPTIDE TRANSPORTER YGL114W-RELATED"/>
    <property type="match status" value="1"/>
</dbReference>
<feature type="transmembrane region" description="Helical" evidence="7">
    <location>
        <begin position="64"/>
        <end position="82"/>
    </location>
</feature>
<dbReference type="GO" id="GO:0016020">
    <property type="term" value="C:membrane"/>
    <property type="evidence" value="ECO:0007669"/>
    <property type="project" value="UniProtKB-SubCell"/>
</dbReference>
<organism evidence="8 9">
    <name type="scientific">Olea europaea subsp. europaea</name>
    <dbReference type="NCBI Taxonomy" id="158383"/>
    <lineage>
        <taxon>Eukaryota</taxon>
        <taxon>Viridiplantae</taxon>
        <taxon>Streptophyta</taxon>
        <taxon>Embryophyta</taxon>
        <taxon>Tracheophyta</taxon>
        <taxon>Spermatophyta</taxon>
        <taxon>Magnoliopsida</taxon>
        <taxon>eudicotyledons</taxon>
        <taxon>Gunneridae</taxon>
        <taxon>Pentapetalae</taxon>
        <taxon>asterids</taxon>
        <taxon>lamiids</taxon>
        <taxon>Lamiales</taxon>
        <taxon>Oleaceae</taxon>
        <taxon>Oleeae</taxon>
        <taxon>Olea</taxon>
    </lineage>
</organism>
<comment type="similarity">
    <text evidence="2">Belongs to the YSL (TC 2.A.67.2) family.</text>
</comment>
<keyword evidence="3" id="KW-0813">Transport</keyword>
<dbReference type="AlphaFoldDB" id="A0A8S0SBE2"/>
<dbReference type="GO" id="GO:0035673">
    <property type="term" value="F:oligopeptide transmembrane transporter activity"/>
    <property type="evidence" value="ECO:0007669"/>
    <property type="project" value="InterPro"/>
</dbReference>
<accession>A0A8S0SBE2</accession>
<comment type="caution">
    <text evidence="8">The sequence shown here is derived from an EMBL/GenBank/DDBJ whole genome shotgun (WGS) entry which is preliminary data.</text>
</comment>
<dbReference type="Proteomes" id="UP000594638">
    <property type="component" value="Unassembled WGS sequence"/>
</dbReference>
<evidence type="ECO:0000256" key="1">
    <source>
        <dbReference type="ARBA" id="ARBA00004141"/>
    </source>
</evidence>
<dbReference type="PANTHER" id="PTHR31645:SF76">
    <property type="entry name" value="METAL-NICOTIANAMINE TRANSPORTER YSL8-RELATED"/>
    <property type="match status" value="1"/>
</dbReference>
<evidence type="ECO:0000313" key="8">
    <source>
        <dbReference type="EMBL" id="CAA2988521.1"/>
    </source>
</evidence>
<reference evidence="8 9" key="1">
    <citation type="submission" date="2019-12" db="EMBL/GenBank/DDBJ databases">
        <authorList>
            <person name="Alioto T."/>
            <person name="Alioto T."/>
            <person name="Gomez Garrido J."/>
        </authorList>
    </citation>
    <scope>NUCLEOTIDE SEQUENCE [LARGE SCALE GENOMIC DNA]</scope>
</reference>
<keyword evidence="4 7" id="KW-0812">Transmembrane</keyword>
<evidence type="ECO:0000256" key="3">
    <source>
        <dbReference type="ARBA" id="ARBA00022448"/>
    </source>
</evidence>
<dbReference type="OrthoDB" id="845657at2759"/>
<dbReference type="EMBL" id="CACTIH010003999">
    <property type="protein sequence ID" value="CAA2988521.1"/>
    <property type="molecule type" value="Genomic_DNA"/>
</dbReference>
<dbReference type="Gramene" id="OE9A109586T1">
    <property type="protein sequence ID" value="OE9A109586C1"/>
    <property type="gene ID" value="OE9A109586"/>
</dbReference>
<sequence>VSHMIGIAMGYVIFPCVFWIFYNAFSDLGIPTSEYPAPFATIYYNRAKLGVEGFSALPKGCLKLCYGFFVVSILINLTRDALDKKRSWFIPFPMAMAVPFFWVHRLLLICVLEASYSMYGRRKTKPMRMPLACRSFWFDLW</sequence>
<keyword evidence="9" id="KW-1185">Reference proteome</keyword>
<evidence type="ECO:0000256" key="5">
    <source>
        <dbReference type="ARBA" id="ARBA00022989"/>
    </source>
</evidence>